<dbReference type="SUPFAM" id="SSF53254">
    <property type="entry name" value="Phosphoglycerate mutase-like"/>
    <property type="match status" value="1"/>
</dbReference>
<protein>
    <recommendedName>
        <fullName evidence="3">Alpha-ribazole phosphatase</fullName>
    </recommendedName>
</protein>
<dbReference type="RefSeq" id="WP_043964197.1">
    <property type="nucleotide sequence ID" value="NZ_JXTH01000004.1"/>
</dbReference>
<dbReference type="Pfam" id="PF00300">
    <property type="entry name" value="His_Phos_1"/>
    <property type="match status" value="1"/>
</dbReference>
<proteinExistence type="predicted"/>
<name>A0A0D0R1J0_9BACL</name>
<dbReference type="InterPro" id="IPR013078">
    <property type="entry name" value="His_Pase_superF_clade-1"/>
</dbReference>
<comment type="caution">
    <text evidence="1">The sequence shown here is derived from an EMBL/GenBank/DDBJ whole genome shotgun (WGS) entry which is preliminary data.</text>
</comment>
<reference evidence="1 2" key="1">
    <citation type="submission" date="2015-01" db="EMBL/GenBank/DDBJ databases">
        <title>Draft genome of Anoxybacillus thermarum strain AF/04.</title>
        <authorList>
            <person name="Poli A."/>
            <person name="Nicolaus B."/>
            <person name="Chan K.-G."/>
            <person name="Kahar U.M."/>
            <person name="Yaakob A.S."/>
            <person name="Chan C.S."/>
            <person name="Goh K.M."/>
        </authorList>
    </citation>
    <scope>NUCLEOTIDE SEQUENCE [LARGE SCALE GENOMIC DNA]</scope>
    <source>
        <strain evidence="1 2">AF/04</strain>
    </source>
</reference>
<dbReference type="InterPro" id="IPR029033">
    <property type="entry name" value="His_PPase_superfam"/>
</dbReference>
<dbReference type="Proteomes" id="UP000032102">
    <property type="component" value="Unassembled WGS sequence"/>
</dbReference>
<evidence type="ECO:0008006" key="3">
    <source>
        <dbReference type="Google" id="ProtNLM"/>
    </source>
</evidence>
<dbReference type="AlphaFoldDB" id="A0A0D0R1J0"/>
<evidence type="ECO:0000313" key="2">
    <source>
        <dbReference type="Proteomes" id="UP000032102"/>
    </source>
</evidence>
<evidence type="ECO:0000313" key="1">
    <source>
        <dbReference type="EMBL" id="KIQ95519.1"/>
    </source>
</evidence>
<dbReference type="Gene3D" id="3.40.50.1240">
    <property type="entry name" value="Phosphoglycerate mutase-like"/>
    <property type="match status" value="1"/>
</dbReference>
<dbReference type="PATRIC" id="fig|404937.3.peg.357"/>
<organism evidence="1 2">
    <name type="scientific">Anoxybacillus thermarum</name>
    <dbReference type="NCBI Taxonomy" id="404937"/>
    <lineage>
        <taxon>Bacteria</taxon>
        <taxon>Bacillati</taxon>
        <taxon>Bacillota</taxon>
        <taxon>Bacilli</taxon>
        <taxon>Bacillales</taxon>
        <taxon>Anoxybacillaceae</taxon>
        <taxon>Anoxybacillus</taxon>
    </lineage>
</organism>
<dbReference type="EMBL" id="JXTH01000004">
    <property type="protein sequence ID" value="KIQ95519.1"/>
    <property type="molecule type" value="Genomic_DNA"/>
</dbReference>
<accession>A0A0D0R1J0</accession>
<sequence length="186" mass="21761">MIIFIRHGKPVCKRSGWMTREQLINWLKAYDEAIVYDEPLSYAEAKEKIKCASVVLVSSLARARHSASLLQPASPIEEHKWLNEAPLPQPPKWMKGVYPLWMWLILLRLLWFCGYGEEPYTKTKQRAMKAAQQLVHYARTGTVVVIGHGWFHLLVSRQLKRYGWLAKKKKWAYWEAVTLSLTRRTP</sequence>
<gene>
    <name evidence="1" type="ORF">LH47_00336</name>
</gene>
<keyword evidence="2" id="KW-1185">Reference proteome</keyword>